<dbReference type="GO" id="GO:0005886">
    <property type="term" value="C:plasma membrane"/>
    <property type="evidence" value="ECO:0007669"/>
    <property type="project" value="UniProtKB-SubCell"/>
</dbReference>
<evidence type="ECO:0000313" key="9">
    <source>
        <dbReference type="Proteomes" id="UP000823641"/>
    </source>
</evidence>
<comment type="subcellular location">
    <subcellularLocation>
        <location evidence="1">Cell membrane</location>
        <topology evidence="1">Multi-pass membrane protein</topology>
    </subcellularLocation>
</comment>
<evidence type="ECO:0000313" key="8">
    <source>
        <dbReference type="EMBL" id="MBO8459799.1"/>
    </source>
</evidence>
<feature type="transmembrane region" description="Helical" evidence="6">
    <location>
        <begin position="95"/>
        <end position="119"/>
    </location>
</feature>
<dbReference type="InterPro" id="IPR013525">
    <property type="entry name" value="ABC2_TM"/>
</dbReference>
<dbReference type="NCBIfam" id="TIGR03518">
    <property type="entry name" value="ABC_perm_GldF"/>
    <property type="match status" value="1"/>
</dbReference>
<dbReference type="PANTHER" id="PTHR30294:SF29">
    <property type="entry name" value="MULTIDRUG ABC TRANSPORTER PERMEASE YBHS-RELATED"/>
    <property type="match status" value="1"/>
</dbReference>
<reference evidence="8" key="2">
    <citation type="journal article" date="2021" name="PeerJ">
        <title>Extensive microbial diversity within the chicken gut microbiome revealed by metagenomics and culture.</title>
        <authorList>
            <person name="Gilroy R."/>
            <person name="Ravi A."/>
            <person name="Getino M."/>
            <person name="Pursley I."/>
            <person name="Horton D.L."/>
            <person name="Alikhan N.F."/>
            <person name="Baker D."/>
            <person name="Gharbi K."/>
            <person name="Hall N."/>
            <person name="Watson M."/>
            <person name="Adriaenssens E.M."/>
            <person name="Foster-Nyarko E."/>
            <person name="Jarju S."/>
            <person name="Secka A."/>
            <person name="Antonio M."/>
            <person name="Oren A."/>
            <person name="Chaudhuri R.R."/>
            <person name="La Ragione R."/>
            <person name="Hildebrand F."/>
            <person name="Pallen M.J."/>
        </authorList>
    </citation>
    <scope>NUCLEOTIDE SEQUENCE</scope>
    <source>
        <strain evidence="8">G3-3990</strain>
    </source>
</reference>
<dbReference type="Pfam" id="PF12698">
    <property type="entry name" value="ABC2_membrane_3"/>
    <property type="match status" value="1"/>
</dbReference>
<feature type="domain" description="ABC-2 type transporter transmembrane" evidence="7">
    <location>
        <begin position="50"/>
        <end position="181"/>
    </location>
</feature>
<dbReference type="GO" id="GO:0140359">
    <property type="term" value="F:ABC-type transporter activity"/>
    <property type="evidence" value="ECO:0007669"/>
    <property type="project" value="InterPro"/>
</dbReference>
<dbReference type="AlphaFoldDB" id="A0A9D9N4B4"/>
<dbReference type="InterPro" id="IPR019860">
    <property type="entry name" value="Motility-assoc_ABC_perm_GldF"/>
</dbReference>
<dbReference type="Proteomes" id="UP000823641">
    <property type="component" value="Unassembled WGS sequence"/>
</dbReference>
<accession>A0A9D9N4B4</accession>
<evidence type="ECO:0000256" key="2">
    <source>
        <dbReference type="ARBA" id="ARBA00022475"/>
    </source>
</evidence>
<proteinExistence type="predicted"/>
<dbReference type="InterPro" id="IPR051449">
    <property type="entry name" value="ABC-2_transporter_component"/>
</dbReference>
<gene>
    <name evidence="8" type="primary">gldF</name>
    <name evidence="8" type="ORF">IAA73_05635</name>
</gene>
<keyword evidence="5 6" id="KW-0472">Membrane</keyword>
<name>A0A9D9N4B4_9BACT</name>
<protein>
    <submittedName>
        <fullName evidence="8">Gliding motility-associated ABC transporter permease subunit GldF</fullName>
    </submittedName>
</protein>
<feature type="transmembrane region" description="Helical" evidence="6">
    <location>
        <begin position="12"/>
        <end position="36"/>
    </location>
</feature>
<evidence type="ECO:0000256" key="5">
    <source>
        <dbReference type="ARBA" id="ARBA00023136"/>
    </source>
</evidence>
<feature type="transmembrane region" description="Helical" evidence="6">
    <location>
        <begin position="165"/>
        <end position="182"/>
    </location>
</feature>
<reference evidence="8" key="1">
    <citation type="submission" date="2020-10" db="EMBL/GenBank/DDBJ databases">
        <authorList>
            <person name="Gilroy R."/>
        </authorList>
    </citation>
    <scope>NUCLEOTIDE SEQUENCE</scope>
    <source>
        <strain evidence="8">G3-3990</strain>
    </source>
</reference>
<keyword evidence="4 6" id="KW-1133">Transmembrane helix</keyword>
<organism evidence="8 9">
    <name type="scientific">Candidatus Gallipaludibacter merdavium</name>
    <dbReference type="NCBI Taxonomy" id="2840839"/>
    <lineage>
        <taxon>Bacteria</taxon>
        <taxon>Pseudomonadati</taxon>
        <taxon>Bacteroidota</taxon>
        <taxon>Bacteroidia</taxon>
        <taxon>Bacteroidales</taxon>
        <taxon>Candidatus Gallipaludibacter</taxon>
    </lineage>
</organism>
<feature type="transmembrane region" description="Helical" evidence="6">
    <location>
        <begin position="139"/>
        <end position="158"/>
    </location>
</feature>
<dbReference type="EMBL" id="JADIMG010000055">
    <property type="protein sequence ID" value="MBO8459799.1"/>
    <property type="molecule type" value="Genomic_DNA"/>
</dbReference>
<evidence type="ECO:0000256" key="1">
    <source>
        <dbReference type="ARBA" id="ARBA00004651"/>
    </source>
</evidence>
<sequence length="241" mass="27195">MYTIFKKELRYFFSNATGYIVIGLFLLVTGLFLWVIPGSYNILDSGYAQVDGLFMLAPWLFMFLCPAITMRLFAEEKQNRTWDLLQTAPIPRYKIVLGKYFASWLLGIIALLPCSLYYFSVSRIAEPIGNIDGGAFWGAYIGLIFLIGINTSIGIFASSLTRNQIVAFIIALLLCFILFYGFDLISSFFTSGETVTTIQAFGFHAHYKSISRGIVDSRDIIYFLSVSAIFLLLTTKQIDKN</sequence>
<evidence type="ECO:0000256" key="3">
    <source>
        <dbReference type="ARBA" id="ARBA00022692"/>
    </source>
</evidence>
<evidence type="ECO:0000256" key="6">
    <source>
        <dbReference type="SAM" id="Phobius"/>
    </source>
</evidence>
<feature type="transmembrane region" description="Helical" evidence="6">
    <location>
        <begin position="56"/>
        <end position="74"/>
    </location>
</feature>
<evidence type="ECO:0000256" key="4">
    <source>
        <dbReference type="ARBA" id="ARBA00022989"/>
    </source>
</evidence>
<keyword evidence="2" id="KW-1003">Cell membrane</keyword>
<dbReference type="PANTHER" id="PTHR30294">
    <property type="entry name" value="MEMBRANE COMPONENT OF ABC TRANSPORTER YHHJ-RELATED"/>
    <property type="match status" value="1"/>
</dbReference>
<keyword evidence="3 6" id="KW-0812">Transmembrane</keyword>
<feature type="transmembrane region" description="Helical" evidence="6">
    <location>
        <begin position="220"/>
        <end position="238"/>
    </location>
</feature>
<evidence type="ECO:0000259" key="7">
    <source>
        <dbReference type="Pfam" id="PF12698"/>
    </source>
</evidence>
<comment type="caution">
    <text evidence="8">The sequence shown here is derived from an EMBL/GenBank/DDBJ whole genome shotgun (WGS) entry which is preliminary data.</text>
</comment>